<feature type="domain" description="FAD-binding PCMH-type" evidence="8">
    <location>
        <begin position="39"/>
        <end position="278"/>
    </location>
</feature>
<dbReference type="EMBL" id="JAGUCO010000003">
    <property type="protein sequence ID" value="MBS2097826.1"/>
    <property type="molecule type" value="Genomic_DNA"/>
</dbReference>
<evidence type="ECO:0000313" key="10">
    <source>
        <dbReference type="Proteomes" id="UP000708576"/>
    </source>
</evidence>
<evidence type="ECO:0000256" key="2">
    <source>
        <dbReference type="ARBA" id="ARBA00022630"/>
    </source>
</evidence>
<comment type="cofactor">
    <cofactor evidence="1">
        <name>FAD</name>
        <dbReference type="ChEBI" id="CHEBI:57692"/>
    </cofactor>
</comment>
<proteinExistence type="predicted"/>
<dbReference type="Gene3D" id="3.30.70.2190">
    <property type="match status" value="1"/>
</dbReference>
<dbReference type="InterPro" id="IPR016164">
    <property type="entry name" value="FAD-linked_Oxase-like_C"/>
</dbReference>
<dbReference type="InterPro" id="IPR017900">
    <property type="entry name" value="4Fe4S_Fe_S_CS"/>
</dbReference>
<dbReference type="PROSITE" id="PS00198">
    <property type="entry name" value="4FE4S_FER_1"/>
    <property type="match status" value="1"/>
</dbReference>
<dbReference type="PANTHER" id="PTHR11748">
    <property type="entry name" value="D-LACTATE DEHYDROGENASE"/>
    <property type="match status" value="1"/>
</dbReference>
<dbReference type="Proteomes" id="UP000708576">
    <property type="component" value="Unassembled WGS sequence"/>
</dbReference>
<dbReference type="Pfam" id="PF02913">
    <property type="entry name" value="FAD-oxidase_C"/>
    <property type="match status" value="1"/>
</dbReference>
<evidence type="ECO:0000256" key="7">
    <source>
        <dbReference type="ARBA" id="ARBA00023014"/>
    </source>
</evidence>
<evidence type="ECO:0000256" key="6">
    <source>
        <dbReference type="ARBA" id="ARBA00023004"/>
    </source>
</evidence>
<dbReference type="SUPFAM" id="SSF55103">
    <property type="entry name" value="FAD-linked oxidases, C-terminal domain"/>
    <property type="match status" value="1"/>
</dbReference>
<keyword evidence="7" id="KW-0411">Iron-sulfur</keyword>
<keyword evidence="4" id="KW-0274">FAD</keyword>
<dbReference type="InterPro" id="IPR016171">
    <property type="entry name" value="Vanillyl_alc_oxidase_C-sub2"/>
</dbReference>
<gene>
    <name evidence="9" type="ORF">KEM10_06005</name>
</gene>
<sequence>MDTGQNGTYPFEELKSLIKGDLLFDETSLQVYSTDASAYSERPLGIALPRDVRDVASIVKFASQYKIPVIPRTAGTSLAGQVVGAGLVVDIGRYMNKILEVNADERWVRVEPGVVLDELNQHLKQFGLFFGPETSTSSRCMIGGMVGNNSCGAHSLIYGSTRDHTLELKGFLSNGDEVHFKPLQKWEFESKCRQEDYEGEIYSQLRDVLTNKENRKAIRKEYPHPEIHRRNTGYALDILMESLPFDEDTSPFNICKLIAGSEGTLMFATEIKLNLIDVPPKEKGLVCVHLNSLEDALKANLVALQFNPGAIELMDKTIMDLTKDNPLQNKNRFFVQGDPEALLLVEFARESKAEIDELATQLTQALKEKDFGYAYPVLHGQEIGRVWSLRKAGLGVLSNMPGDDLPVPVIEDTAVRPVDLPDYIADIKEVLEKYGKECVYYAHVGTGELHLRPVLNMKRHEDVQMFHDIALDVTRVVKKYKGSLSGEHGDGRLRGEFIPLMVGEHNYDLFKVVKQIFDPAGILNPGKITDTPRMNSSLRYKSAKKEVISDPLFDWSKTKGMVRAAERCNGSGDCRKSHLIGGTMCPSYMGSHDERQTTRARANMLREFFTGGIPHTKLGFDEVKSVLDLCLSCKACKTECPSNVDMTKLKAEFLQEYHHRFGTPFRNKLIGRLPILNRFFMIWPSLYNIGIGLKFSKKIAESGFGFSSKRSLPSIHSNSLRKWTKTFKPTPSNKNIFLFADEFTNYNDTLIGIKSILLFDKLGYGVRVPHHFDSGRTYLSKGLLKEAEKFAVRNVLALSEVVGDDNPLVGIEPSAILTIRDEYLELVPSYLKEKALYLAKHTYTFEEFMAKENDAGAIDKTLFVEEERNIRFHAHCYQKALSDTSLTKKVLEIPGKYTADEIPSGCCGMAGSFGYEKEHYDLSMKIGELVLFPDVREHKDESMIVAAGTSCRHQIKDGTNVEALHPAEVLYEALK</sequence>
<dbReference type="InterPro" id="IPR036318">
    <property type="entry name" value="FAD-bd_PCMH-like_sf"/>
</dbReference>
<keyword evidence="6" id="KW-0408">Iron</keyword>
<evidence type="ECO:0000259" key="8">
    <source>
        <dbReference type="PROSITE" id="PS51387"/>
    </source>
</evidence>
<keyword evidence="2" id="KW-0285">Flavoprotein</keyword>
<evidence type="ECO:0000256" key="4">
    <source>
        <dbReference type="ARBA" id="ARBA00022827"/>
    </source>
</evidence>
<dbReference type="InterPro" id="IPR016166">
    <property type="entry name" value="FAD-bd_PCMH"/>
</dbReference>
<evidence type="ECO:0000256" key="5">
    <source>
        <dbReference type="ARBA" id="ARBA00023002"/>
    </source>
</evidence>
<evidence type="ECO:0000313" key="9">
    <source>
        <dbReference type="EMBL" id="MBS2097826.1"/>
    </source>
</evidence>
<dbReference type="Pfam" id="PF01565">
    <property type="entry name" value="FAD_binding_4"/>
    <property type="match status" value="1"/>
</dbReference>
<dbReference type="InterPro" id="IPR016169">
    <property type="entry name" value="FAD-bd_PCMH_sub2"/>
</dbReference>
<comment type="caution">
    <text evidence="9">The sequence shown here is derived from an EMBL/GenBank/DDBJ whole genome shotgun (WGS) entry which is preliminary data.</text>
</comment>
<evidence type="ECO:0000256" key="3">
    <source>
        <dbReference type="ARBA" id="ARBA00022723"/>
    </source>
</evidence>
<dbReference type="Gene3D" id="1.10.45.10">
    <property type="entry name" value="Vanillyl-alcohol Oxidase, Chain A, domain 4"/>
    <property type="match status" value="1"/>
</dbReference>
<keyword evidence="10" id="KW-1185">Reference proteome</keyword>
<dbReference type="SUPFAM" id="SSF56176">
    <property type="entry name" value="FAD-binding/transporter-associated domain-like"/>
    <property type="match status" value="1"/>
</dbReference>
<dbReference type="SUPFAM" id="SSF46548">
    <property type="entry name" value="alpha-helical ferredoxin"/>
    <property type="match status" value="1"/>
</dbReference>
<dbReference type="Pfam" id="PF13534">
    <property type="entry name" value="Fer4_17"/>
    <property type="match status" value="1"/>
</dbReference>
<reference evidence="9 10" key="1">
    <citation type="journal article" date="2015" name="Int. J. Syst. Evol. Microbiol.">
        <title>Carboxylicivirga linearis sp. nov., isolated from a sea cucumber culture pond.</title>
        <authorList>
            <person name="Wang F.Q."/>
            <person name="Zhou Y.X."/>
            <person name="Lin X.Z."/>
            <person name="Chen G.J."/>
            <person name="Du Z.J."/>
        </authorList>
    </citation>
    <scope>NUCLEOTIDE SEQUENCE [LARGE SCALE GENOMIC DNA]</scope>
    <source>
        <strain evidence="9 10">FB218</strain>
    </source>
</reference>
<dbReference type="InterPro" id="IPR004113">
    <property type="entry name" value="FAD-bd_oxidored_4_C"/>
</dbReference>
<keyword evidence="5" id="KW-0560">Oxidoreductase</keyword>
<dbReference type="PANTHER" id="PTHR11748:SF119">
    <property type="entry name" value="D-2-HYDROXYGLUTARATE DEHYDROGENASE"/>
    <property type="match status" value="1"/>
</dbReference>
<dbReference type="RefSeq" id="WP_212214730.1">
    <property type="nucleotide sequence ID" value="NZ_JAGUCO010000003.1"/>
</dbReference>
<protein>
    <submittedName>
        <fullName evidence="9">FAD-binding protein</fullName>
    </submittedName>
</protein>
<accession>A0ABS5JTY3</accession>
<dbReference type="InterPro" id="IPR006094">
    <property type="entry name" value="Oxid_FAD_bind_N"/>
</dbReference>
<dbReference type="PROSITE" id="PS51387">
    <property type="entry name" value="FAD_PCMH"/>
    <property type="match status" value="1"/>
</dbReference>
<name>A0ABS5JTY3_9BACT</name>
<evidence type="ECO:0000256" key="1">
    <source>
        <dbReference type="ARBA" id="ARBA00001974"/>
    </source>
</evidence>
<keyword evidence="3" id="KW-0479">Metal-binding</keyword>
<dbReference type="Gene3D" id="3.30.70.2740">
    <property type="match status" value="1"/>
</dbReference>
<dbReference type="Gene3D" id="3.30.465.10">
    <property type="match status" value="1"/>
</dbReference>
<organism evidence="9 10">
    <name type="scientific">Carboxylicivirga linearis</name>
    <dbReference type="NCBI Taxonomy" id="1628157"/>
    <lineage>
        <taxon>Bacteria</taxon>
        <taxon>Pseudomonadati</taxon>
        <taxon>Bacteroidota</taxon>
        <taxon>Bacteroidia</taxon>
        <taxon>Marinilabiliales</taxon>
        <taxon>Marinilabiliaceae</taxon>
        <taxon>Carboxylicivirga</taxon>
    </lineage>
</organism>